<comment type="caution">
    <text evidence="2">The sequence shown here is derived from an EMBL/GenBank/DDBJ whole genome shotgun (WGS) entry which is preliminary data.</text>
</comment>
<gene>
    <name evidence="2" type="ORF">F7725_028535</name>
</gene>
<keyword evidence="3" id="KW-1185">Reference proteome</keyword>
<name>A0A7J5XH67_DISMA</name>
<evidence type="ECO:0000313" key="2">
    <source>
        <dbReference type="EMBL" id="KAF3835977.1"/>
    </source>
</evidence>
<dbReference type="OrthoDB" id="8937233at2759"/>
<protein>
    <recommendedName>
        <fullName evidence="1">Interferon-induced very large GTPase 1 domain-containing protein</fullName>
    </recommendedName>
</protein>
<proteinExistence type="predicted"/>
<reference evidence="2 3" key="1">
    <citation type="submission" date="2020-03" db="EMBL/GenBank/DDBJ databases">
        <title>Dissostichus mawsoni Genome sequencing and assembly.</title>
        <authorList>
            <person name="Park H."/>
        </authorList>
    </citation>
    <scope>NUCLEOTIDE SEQUENCE [LARGE SCALE GENOMIC DNA]</scope>
    <source>
        <strain evidence="2">DM0001</strain>
        <tissue evidence="2">Muscle</tissue>
    </source>
</reference>
<dbReference type="EMBL" id="JAAKFY010000024">
    <property type="protein sequence ID" value="KAF3835977.1"/>
    <property type="molecule type" value="Genomic_DNA"/>
</dbReference>
<dbReference type="PANTHER" id="PTHR14819:SF9">
    <property type="entry name" value="UP-REGULATOR OF CELL PROLIFERATION-LIKE"/>
    <property type="match status" value="1"/>
</dbReference>
<dbReference type="AlphaFoldDB" id="A0A7J5XH67"/>
<dbReference type="InterPro" id="IPR058641">
    <property type="entry name" value="GVIN1_dom"/>
</dbReference>
<dbReference type="InterPro" id="IPR052986">
    <property type="entry name" value="VLIG_GTPase"/>
</dbReference>
<organism evidence="2 3">
    <name type="scientific">Dissostichus mawsoni</name>
    <name type="common">Antarctic cod</name>
    <dbReference type="NCBI Taxonomy" id="36200"/>
    <lineage>
        <taxon>Eukaryota</taxon>
        <taxon>Metazoa</taxon>
        <taxon>Chordata</taxon>
        <taxon>Craniata</taxon>
        <taxon>Vertebrata</taxon>
        <taxon>Euteleostomi</taxon>
        <taxon>Actinopterygii</taxon>
        <taxon>Neopterygii</taxon>
        <taxon>Teleostei</taxon>
        <taxon>Neoteleostei</taxon>
        <taxon>Acanthomorphata</taxon>
        <taxon>Eupercaria</taxon>
        <taxon>Perciformes</taxon>
        <taxon>Notothenioidei</taxon>
        <taxon>Nototheniidae</taxon>
        <taxon>Dissostichus</taxon>
    </lineage>
</organism>
<evidence type="ECO:0000259" key="1">
    <source>
        <dbReference type="Pfam" id="PF25974"/>
    </source>
</evidence>
<dbReference type="PANTHER" id="PTHR14819">
    <property type="entry name" value="GTP-BINDING"/>
    <property type="match status" value="1"/>
</dbReference>
<feature type="domain" description="Interferon-induced very large GTPase 1" evidence="1">
    <location>
        <begin position="2"/>
        <end position="77"/>
    </location>
</feature>
<dbReference type="Proteomes" id="UP000518266">
    <property type="component" value="Unassembled WGS sequence"/>
</dbReference>
<evidence type="ECO:0000313" key="3">
    <source>
        <dbReference type="Proteomes" id="UP000518266"/>
    </source>
</evidence>
<sequence>MRELLMLLKNEALTELSKWETKLLGNLEQYFKQTEGHVYLVEGYRQDFANSAKSLRGEMESSVFNQLTAAADVRQGMTELDRIKENHTKELENRVCALIEECWEKKVNMTEELDEEFDKMWTKTVKELSFSKMKVEDIFTSVSHHLRTNLSTKGSHASDLLNRKILEAVQQIADSMITICSQFVTDTMQRKSNYHDTYIEEI</sequence>
<dbReference type="Pfam" id="PF25974">
    <property type="entry name" value="URGCP_9th"/>
    <property type="match status" value="1"/>
</dbReference>
<accession>A0A7J5XH67</accession>